<keyword evidence="1" id="KW-1133">Transmembrane helix</keyword>
<dbReference type="Proteomes" id="UP000297540">
    <property type="component" value="Unassembled WGS sequence"/>
</dbReference>
<proteinExistence type="predicted"/>
<reference evidence="2 3" key="1">
    <citation type="journal article" date="2017" name="Int. J. Syst. Evol. Microbiol.">
        <title>Mucilaginibacterpsychrotolerans sp. nov., isolated from peatlands.</title>
        <authorList>
            <person name="Deng Y."/>
            <person name="Shen L."/>
            <person name="Xu B."/>
            <person name="Liu Y."/>
            <person name="Gu Z."/>
            <person name="Liu H."/>
            <person name="Zhou Y."/>
        </authorList>
    </citation>
    <scope>NUCLEOTIDE SEQUENCE [LARGE SCALE GENOMIC DNA]</scope>
    <source>
        <strain evidence="2 3">NH7-4</strain>
    </source>
</reference>
<dbReference type="OrthoDB" id="980086at2"/>
<dbReference type="EMBL" id="SOZE01000008">
    <property type="protein sequence ID" value="TFF38000.1"/>
    <property type="molecule type" value="Genomic_DNA"/>
</dbReference>
<evidence type="ECO:0000313" key="2">
    <source>
        <dbReference type="EMBL" id="TFF38000.1"/>
    </source>
</evidence>
<feature type="transmembrane region" description="Helical" evidence="1">
    <location>
        <begin position="38"/>
        <end position="57"/>
    </location>
</feature>
<name>A0A4Y8SH91_9SPHI</name>
<dbReference type="PANTHER" id="PTHR37947">
    <property type="entry name" value="BLL2462 PROTEIN"/>
    <property type="match status" value="1"/>
</dbReference>
<keyword evidence="1" id="KW-0812">Transmembrane</keyword>
<feature type="transmembrane region" description="Helical" evidence="1">
    <location>
        <begin position="6"/>
        <end position="26"/>
    </location>
</feature>
<sequence>MMQVNWIYMVIGLCILLAAFAVWLEIRRANKKRLALRMFAVLIAAIALACLALPLSYQKEAKQNDREAFALLTTGFAADSIPANARLFTCDATIKKAYPRAMFVQGLDMLTDTLKDYPLHIYGDGLNKSQLDDLGNLPVIFHPQALPAGVSHISWSQKLKAGRVLQVQGTYQNPSAQKVTLLLKGLNTILDTATIQPKGRRNFELMATPKSNGKRVYQALSVAGGDTVLQGSIPFSVEPVKPLRVLLLSASPGFETKFLKGWLSRQGYAVAARSAISKDKFNSEYINIKQLPLDRLTASTLAQFDVVIGDLSTLNTLGGADAASLRHEVEDSGLGIIMRADSTGKTSWLQKDFLLENIQGKEVFSALNINGKRSSSAKIGNGTTGIRYHEGTQPLIMGAQGRVLASSSIAGQGRLVFSTLGNTYSWALGGNQQDYAAVWSALISKAARRDTSANIPIEVDAMPFAGQPVQLHIANGVSSPISINGEVLAPEQNPAMPFEWSARYWPKEAGWQSLRHDNITDWFYAWPQTEWKGVQAAAKTAATQQYAAGHTPGSIVTKQIHQKLRIEVPKIYFYILLLVACAFLWVERKWL</sequence>
<evidence type="ECO:0000256" key="1">
    <source>
        <dbReference type="SAM" id="Phobius"/>
    </source>
</evidence>
<dbReference type="PANTHER" id="PTHR37947:SF1">
    <property type="entry name" value="BLL2462 PROTEIN"/>
    <property type="match status" value="1"/>
</dbReference>
<dbReference type="AlphaFoldDB" id="A0A4Y8SH91"/>
<organism evidence="2 3">
    <name type="scientific">Mucilaginibacter psychrotolerans</name>
    <dbReference type="NCBI Taxonomy" id="1524096"/>
    <lineage>
        <taxon>Bacteria</taxon>
        <taxon>Pseudomonadati</taxon>
        <taxon>Bacteroidota</taxon>
        <taxon>Sphingobacteriia</taxon>
        <taxon>Sphingobacteriales</taxon>
        <taxon>Sphingobacteriaceae</taxon>
        <taxon>Mucilaginibacter</taxon>
    </lineage>
</organism>
<comment type="caution">
    <text evidence="2">The sequence shown here is derived from an EMBL/GenBank/DDBJ whole genome shotgun (WGS) entry which is preliminary data.</text>
</comment>
<keyword evidence="1" id="KW-0472">Membrane</keyword>
<protein>
    <submittedName>
        <fullName evidence="2">Uncharacterized protein</fullName>
    </submittedName>
</protein>
<keyword evidence="3" id="KW-1185">Reference proteome</keyword>
<gene>
    <name evidence="2" type="ORF">E2R66_10475</name>
</gene>
<accession>A0A4Y8SH91</accession>
<evidence type="ECO:0000313" key="3">
    <source>
        <dbReference type="Proteomes" id="UP000297540"/>
    </source>
</evidence>
<dbReference type="RefSeq" id="WP_133229103.1">
    <property type="nucleotide sequence ID" value="NZ_SOZE01000008.1"/>
</dbReference>
<feature type="transmembrane region" description="Helical" evidence="1">
    <location>
        <begin position="571"/>
        <end position="586"/>
    </location>
</feature>